<evidence type="ECO:0000256" key="1">
    <source>
        <dbReference type="ARBA" id="ARBA00001947"/>
    </source>
</evidence>
<feature type="domain" description="Succinylglutamate desuccinylase/Aspartoacylase catalytic" evidence="5">
    <location>
        <begin position="42"/>
        <end position="230"/>
    </location>
</feature>
<evidence type="ECO:0000259" key="5">
    <source>
        <dbReference type="Pfam" id="PF24827"/>
    </source>
</evidence>
<keyword evidence="4" id="KW-0862">Zinc</keyword>
<reference evidence="6 7" key="1">
    <citation type="submission" date="2014-10" db="EMBL/GenBank/DDBJ databases">
        <title>Draft genome of anammox bacterium scalindua brodae, obtained using differential coverage binning of sequence data from two enrichment reactors.</title>
        <authorList>
            <person name="Speth D.R."/>
            <person name="Russ L."/>
            <person name="Kartal B."/>
            <person name="Op den Camp H.J."/>
            <person name="Dutilh B.E."/>
            <person name="Jetten M.S."/>
        </authorList>
    </citation>
    <scope>NUCLEOTIDE SEQUENCE [LARGE SCALE GENOMIC DNA]</scope>
    <source>
        <strain evidence="6">RU1</strain>
    </source>
</reference>
<dbReference type="PANTHER" id="PTHR37326">
    <property type="entry name" value="BLL3975 PROTEIN"/>
    <property type="match status" value="1"/>
</dbReference>
<accession>A0A0B0EHR6</accession>
<dbReference type="Pfam" id="PF24827">
    <property type="entry name" value="AstE_AspA_cat"/>
    <property type="match status" value="1"/>
</dbReference>
<dbReference type="Gene3D" id="3.40.630.10">
    <property type="entry name" value="Zn peptidases"/>
    <property type="match status" value="1"/>
</dbReference>
<dbReference type="GO" id="GO:0016788">
    <property type="term" value="F:hydrolase activity, acting on ester bonds"/>
    <property type="evidence" value="ECO:0007669"/>
    <property type="project" value="InterPro"/>
</dbReference>
<dbReference type="InterPro" id="IPR053138">
    <property type="entry name" value="N-alpha-Ac-DABA_deacetylase"/>
</dbReference>
<dbReference type="PANTHER" id="PTHR37326:SF1">
    <property type="entry name" value="BLL3975 PROTEIN"/>
    <property type="match status" value="1"/>
</dbReference>
<dbReference type="GO" id="GO:0046872">
    <property type="term" value="F:metal ion binding"/>
    <property type="evidence" value="ECO:0007669"/>
    <property type="project" value="UniProtKB-KW"/>
</dbReference>
<evidence type="ECO:0000313" key="6">
    <source>
        <dbReference type="EMBL" id="KHE92607.1"/>
    </source>
</evidence>
<evidence type="ECO:0000256" key="4">
    <source>
        <dbReference type="ARBA" id="ARBA00022833"/>
    </source>
</evidence>
<dbReference type="InterPro" id="IPR055438">
    <property type="entry name" value="AstE_AspA_cat"/>
</dbReference>
<dbReference type="EMBL" id="JRYO01000115">
    <property type="protein sequence ID" value="KHE92607.1"/>
    <property type="molecule type" value="Genomic_DNA"/>
</dbReference>
<dbReference type="SUPFAM" id="SSF53187">
    <property type="entry name" value="Zn-dependent exopeptidases"/>
    <property type="match status" value="1"/>
</dbReference>
<evidence type="ECO:0000256" key="2">
    <source>
        <dbReference type="ARBA" id="ARBA00022723"/>
    </source>
</evidence>
<evidence type="ECO:0000313" key="7">
    <source>
        <dbReference type="Proteomes" id="UP000030652"/>
    </source>
</evidence>
<sequence length="327" mass="36146">MKNKLSHNTAPVKVSYSFMKIMTGSDLSLKRLPLMSAKSANPGPVVWLTACGHGDEVCGIVIVQEIFKNIRKRLLCGSIYAFPLMNPIGFETGSRNITVSREDLNRSFPGKPTGTLGERLANRIFCTIMDTSPSLVIDLHNDWIKSIPYALLDHNPGHSHKAAYDKTKIIARQSGFVSIVDTDKLINTLSYNLLLNDIPALTFELCEPYLINEKNVKYGLDSISNILSHLGMIKPLTEHFSYPAPVAYRAGKLLRYTDKPYSSKSGIIRFIAKPGEEVRRGQPFAKIVNAFGKHQETIIAINDAIVLGHSDSSVVFPGMPIMAFGII</sequence>
<gene>
    <name evidence="6" type="ORF">SCABRO_01640</name>
</gene>
<dbReference type="CDD" id="cd06251">
    <property type="entry name" value="M14_ASTE_ASPA-like"/>
    <property type="match status" value="1"/>
</dbReference>
<dbReference type="Proteomes" id="UP000030652">
    <property type="component" value="Unassembled WGS sequence"/>
</dbReference>
<evidence type="ECO:0000256" key="3">
    <source>
        <dbReference type="ARBA" id="ARBA00022801"/>
    </source>
</evidence>
<organism evidence="6 7">
    <name type="scientific">Candidatus Scalindua brodae</name>
    <dbReference type="NCBI Taxonomy" id="237368"/>
    <lineage>
        <taxon>Bacteria</taxon>
        <taxon>Pseudomonadati</taxon>
        <taxon>Planctomycetota</taxon>
        <taxon>Candidatus Brocadiia</taxon>
        <taxon>Candidatus Brocadiales</taxon>
        <taxon>Candidatus Scalinduaceae</taxon>
        <taxon>Candidatus Scalindua</taxon>
    </lineage>
</organism>
<keyword evidence="2" id="KW-0479">Metal-binding</keyword>
<dbReference type="AlphaFoldDB" id="A0A0B0EHR6"/>
<comment type="caution">
    <text evidence="6">The sequence shown here is derived from an EMBL/GenBank/DDBJ whole genome shotgun (WGS) entry which is preliminary data.</text>
</comment>
<proteinExistence type="predicted"/>
<dbReference type="PATRIC" id="fig|237368.3.peg.1789"/>
<comment type="cofactor">
    <cofactor evidence="1">
        <name>Zn(2+)</name>
        <dbReference type="ChEBI" id="CHEBI:29105"/>
    </cofactor>
</comment>
<name>A0A0B0EHR6_9BACT</name>
<dbReference type="eggNOG" id="COG3608">
    <property type="taxonomic scope" value="Bacteria"/>
</dbReference>
<protein>
    <submittedName>
        <fullName evidence="6">Succinylglutamate desuccinylase / Aspartoacylase family protein</fullName>
    </submittedName>
</protein>
<keyword evidence="3" id="KW-0378">Hydrolase</keyword>